<keyword evidence="2" id="KW-1185">Reference proteome</keyword>
<comment type="caution">
    <text evidence="1">The sequence shown here is derived from an EMBL/GenBank/DDBJ whole genome shotgun (WGS) entry which is preliminary data.</text>
</comment>
<evidence type="ECO:0000313" key="1">
    <source>
        <dbReference type="EMBL" id="KAK1942067.1"/>
    </source>
</evidence>
<dbReference type="Proteomes" id="UP001259832">
    <property type="component" value="Unassembled WGS sequence"/>
</dbReference>
<dbReference type="EMBL" id="JASMQC010000010">
    <property type="protein sequence ID" value="KAK1942067.1"/>
    <property type="molecule type" value="Genomic_DNA"/>
</dbReference>
<accession>A0AAD9LNR4</accession>
<dbReference type="AlphaFoldDB" id="A0AAD9LNR4"/>
<proteinExistence type="predicted"/>
<name>A0AAD9LNR4_9STRA</name>
<gene>
    <name evidence="1" type="ORF">P3T76_006389</name>
</gene>
<reference evidence="1" key="1">
    <citation type="submission" date="2023-08" db="EMBL/GenBank/DDBJ databases">
        <title>Reference Genome Resource for the Citrus Pathogen Phytophthora citrophthora.</title>
        <authorList>
            <person name="Moller H."/>
            <person name="Coetzee B."/>
            <person name="Rose L.J."/>
            <person name="Van Niekerk J.M."/>
        </authorList>
    </citation>
    <scope>NUCLEOTIDE SEQUENCE</scope>
    <source>
        <strain evidence="1">STE-U-9442</strain>
    </source>
</reference>
<evidence type="ECO:0000313" key="2">
    <source>
        <dbReference type="Proteomes" id="UP001259832"/>
    </source>
</evidence>
<protein>
    <submittedName>
        <fullName evidence="1">Uncharacterized protein</fullName>
    </submittedName>
</protein>
<sequence>MHCTCDGRCGRHAAGRCGGRREGSGRGCKREGCTRDDRCLHSNRATCCHCRNLVSSAGRATKRPRVSVPLIQSQSRVQLVPAPLPPVHHSQMAVATSKPPQHPATSDDLLEAELRAFLQDANLGGDLSLCEYKE</sequence>
<organism evidence="1 2">
    <name type="scientific">Phytophthora citrophthora</name>
    <dbReference type="NCBI Taxonomy" id="4793"/>
    <lineage>
        <taxon>Eukaryota</taxon>
        <taxon>Sar</taxon>
        <taxon>Stramenopiles</taxon>
        <taxon>Oomycota</taxon>
        <taxon>Peronosporomycetes</taxon>
        <taxon>Peronosporales</taxon>
        <taxon>Peronosporaceae</taxon>
        <taxon>Phytophthora</taxon>
    </lineage>
</organism>